<keyword evidence="22" id="KW-0460">Magnesium</keyword>
<dbReference type="InterPro" id="IPR001245">
    <property type="entry name" value="Ser-Thr/Tyr_kinase_cat_dom"/>
</dbReference>
<dbReference type="Pfam" id="PF13927">
    <property type="entry name" value="Ig_3"/>
    <property type="match status" value="1"/>
</dbReference>
<evidence type="ECO:0000256" key="15">
    <source>
        <dbReference type="ARBA" id="ARBA00023170"/>
    </source>
</evidence>
<accession>B0XGL7</accession>
<keyword evidence="6" id="KW-0732">Signal</keyword>
<evidence type="ECO:0000313" key="28">
    <source>
        <dbReference type="EMBL" id="EDS27681.1"/>
    </source>
</evidence>
<evidence type="ECO:0000256" key="14">
    <source>
        <dbReference type="ARBA" id="ARBA00023157"/>
    </source>
</evidence>
<dbReference type="Gene3D" id="2.60.40.10">
    <property type="entry name" value="Immunoglobulins"/>
    <property type="match status" value="2"/>
</dbReference>
<dbReference type="SUPFAM" id="SSF48726">
    <property type="entry name" value="Immunoglobulin"/>
    <property type="match status" value="2"/>
</dbReference>
<feature type="non-terminal residue" evidence="28">
    <location>
        <position position="1"/>
    </location>
</feature>
<dbReference type="GO" id="GO:0005524">
    <property type="term" value="F:ATP binding"/>
    <property type="evidence" value="ECO:0007669"/>
    <property type="project" value="UniProtKB-UniRule"/>
</dbReference>
<dbReference type="InterPro" id="IPR000719">
    <property type="entry name" value="Prot_kinase_dom"/>
</dbReference>
<dbReference type="InterPro" id="IPR011009">
    <property type="entry name" value="Kinase-like_dom_sf"/>
</dbReference>
<feature type="binding site" evidence="22">
    <location>
        <position position="466"/>
    </location>
    <ligand>
        <name>Mg(2+)</name>
        <dbReference type="ChEBI" id="CHEBI:18420"/>
    </ligand>
</feature>
<dbReference type="HOGENOM" id="CLU_000288_74_1_1"/>
<dbReference type="Pfam" id="PF07714">
    <property type="entry name" value="PK_Tyr_Ser-Thr"/>
    <property type="match status" value="1"/>
</dbReference>
<evidence type="ECO:0000259" key="27">
    <source>
        <dbReference type="PROSITE" id="PS50835"/>
    </source>
</evidence>
<evidence type="ECO:0000256" key="21">
    <source>
        <dbReference type="PIRSR" id="PIRSR000615-2"/>
    </source>
</evidence>
<keyword evidence="4" id="KW-0808">Transferase</keyword>
<dbReference type="GO" id="GO:0007399">
    <property type="term" value="P:nervous system development"/>
    <property type="evidence" value="ECO:0007669"/>
    <property type="project" value="UniProtKB-ARBA"/>
</dbReference>
<dbReference type="PANTHER" id="PTHR24416:SF550">
    <property type="entry name" value="FIBROBLAST GROWTH FACTOR RECEPTOR HOMOLOG 1-RELATED"/>
    <property type="match status" value="1"/>
</dbReference>
<evidence type="ECO:0000313" key="29">
    <source>
        <dbReference type="EnsemblMetazoa" id="CPIJ018344-PA"/>
    </source>
</evidence>
<dbReference type="STRING" id="7176.B0XGL7"/>
<dbReference type="InterPro" id="IPR020635">
    <property type="entry name" value="Tyr_kinase_cat_dom"/>
</dbReference>
<evidence type="ECO:0000256" key="2">
    <source>
        <dbReference type="ARBA" id="ARBA00011902"/>
    </source>
</evidence>
<name>B0XGL7_CULQU</name>
<keyword evidence="7" id="KW-0677">Repeat</keyword>
<evidence type="ECO:0000313" key="30">
    <source>
        <dbReference type="Proteomes" id="UP000002320"/>
    </source>
</evidence>
<gene>
    <name evidence="29" type="primary">6052536</name>
    <name evidence="28" type="ORF">CpipJ_CPIJ018344</name>
</gene>
<keyword evidence="9" id="KW-0418">Kinase</keyword>
<feature type="binding site" evidence="21">
    <location>
        <position position="465"/>
    </location>
    <ligand>
        <name>ATP</name>
        <dbReference type="ChEBI" id="CHEBI:30616"/>
    </ligand>
</feature>
<feature type="binding site" evidence="22">
    <location>
        <position position="479"/>
    </location>
    <ligand>
        <name>Mg(2+)</name>
        <dbReference type="ChEBI" id="CHEBI:18420"/>
    </ligand>
</feature>
<evidence type="ECO:0000256" key="13">
    <source>
        <dbReference type="ARBA" id="ARBA00023137"/>
    </source>
</evidence>
<reference evidence="29" key="2">
    <citation type="submission" date="2021-02" db="UniProtKB">
        <authorList>
            <consortium name="EnsemblMetazoa"/>
        </authorList>
    </citation>
    <scope>IDENTIFICATION</scope>
    <source>
        <strain evidence="29">JHB</strain>
    </source>
</reference>
<dbReference type="InParanoid" id="B0XGL7"/>
<keyword evidence="30" id="KW-1185">Reference proteome</keyword>
<dbReference type="InterPro" id="IPR003599">
    <property type="entry name" value="Ig_sub"/>
</dbReference>
<evidence type="ECO:0000256" key="20">
    <source>
        <dbReference type="PIRSR" id="PIRSR000615-1"/>
    </source>
</evidence>
<organism>
    <name type="scientific">Culex quinquefasciatus</name>
    <name type="common">Southern house mosquito</name>
    <name type="synonym">Culex pungens</name>
    <dbReference type="NCBI Taxonomy" id="7176"/>
    <lineage>
        <taxon>Eukaryota</taxon>
        <taxon>Metazoa</taxon>
        <taxon>Ecdysozoa</taxon>
        <taxon>Arthropoda</taxon>
        <taxon>Hexapoda</taxon>
        <taxon>Insecta</taxon>
        <taxon>Pterygota</taxon>
        <taxon>Neoptera</taxon>
        <taxon>Endopterygota</taxon>
        <taxon>Diptera</taxon>
        <taxon>Nematocera</taxon>
        <taxon>Culicoidea</taxon>
        <taxon>Culicidae</taxon>
        <taxon>Culicinae</taxon>
        <taxon>Culicini</taxon>
        <taxon>Culex</taxon>
        <taxon>Culex</taxon>
    </lineage>
</organism>
<dbReference type="InterPro" id="IPR008266">
    <property type="entry name" value="Tyr_kinase_AS"/>
</dbReference>
<keyword evidence="3" id="KW-0597">Phosphoprotein</keyword>
<dbReference type="GO" id="GO:0005886">
    <property type="term" value="C:plasma membrane"/>
    <property type="evidence" value="ECO:0007669"/>
    <property type="project" value="TreeGrafter"/>
</dbReference>
<feature type="transmembrane region" description="Helical" evidence="25">
    <location>
        <begin position="228"/>
        <end position="251"/>
    </location>
</feature>
<evidence type="ECO:0000256" key="25">
    <source>
        <dbReference type="SAM" id="Phobius"/>
    </source>
</evidence>
<evidence type="ECO:0000256" key="23">
    <source>
        <dbReference type="PROSITE-ProRule" id="PRU10141"/>
    </source>
</evidence>
<reference evidence="28" key="1">
    <citation type="submission" date="2007-03" db="EMBL/GenBank/DDBJ databases">
        <title>Annotation of Culex pipiens quinquefasciatus.</title>
        <authorList>
            <consortium name="The Broad Institute Genome Sequencing Platform"/>
            <person name="Atkinson P.W."/>
            <person name="Hemingway J."/>
            <person name="Christensen B.M."/>
            <person name="Higgs S."/>
            <person name="Kodira C."/>
            <person name="Hannick L."/>
            <person name="Megy K."/>
            <person name="O'Leary S."/>
            <person name="Pearson M."/>
            <person name="Haas B.J."/>
            <person name="Mauceli E."/>
            <person name="Wortman J.R."/>
            <person name="Lee N.H."/>
            <person name="Guigo R."/>
            <person name="Stanke M."/>
            <person name="Alvarado L."/>
            <person name="Amedeo P."/>
            <person name="Antoine C.H."/>
            <person name="Arensburger P."/>
            <person name="Bidwell S.L."/>
            <person name="Crawford M."/>
            <person name="Camaro F."/>
            <person name="Devon K."/>
            <person name="Engels R."/>
            <person name="Hammond M."/>
            <person name="Howarth C."/>
            <person name="Koehrsen M."/>
            <person name="Lawson D."/>
            <person name="Montgomery P."/>
            <person name="Nene V."/>
            <person name="Nusbaum C."/>
            <person name="Puiu D."/>
            <person name="Romero-Severson J."/>
            <person name="Severson D.W."/>
            <person name="Shumway M."/>
            <person name="Sisk P."/>
            <person name="Stolte C."/>
            <person name="Zeng Q."/>
            <person name="Eisenstadt E."/>
            <person name="Fraser-Liggett C."/>
            <person name="Strausberg R."/>
            <person name="Galagan J."/>
            <person name="Birren B."/>
            <person name="Collins F.H."/>
        </authorList>
    </citation>
    <scope>NUCLEOTIDE SEQUENCE [LARGE SCALE GENOMIC DNA]</scope>
    <source>
        <strain evidence="28">JHB</strain>
    </source>
</reference>
<dbReference type="SMART" id="SM00219">
    <property type="entry name" value="TyrKc"/>
    <property type="match status" value="1"/>
</dbReference>
<dbReference type="InterPro" id="IPR003598">
    <property type="entry name" value="Ig_sub2"/>
</dbReference>
<dbReference type="VEuPathDB" id="VectorBase:CPIJ018344"/>
<dbReference type="Proteomes" id="UP000002320">
    <property type="component" value="Unassembled WGS sequence"/>
</dbReference>
<dbReference type="PIRSF" id="PIRSF000615">
    <property type="entry name" value="TyrPK_CSF1-R"/>
    <property type="match status" value="1"/>
</dbReference>
<evidence type="ECO:0000256" key="10">
    <source>
        <dbReference type="ARBA" id="ARBA00022840"/>
    </source>
</evidence>
<dbReference type="PRINTS" id="PR00109">
    <property type="entry name" value="TYRKINASE"/>
</dbReference>
<keyword evidence="14" id="KW-1015">Disulfide bond</keyword>
<dbReference type="CDD" id="cd00192">
    <property type="entry name" value="PTKc"/>
    <property type="match status" value="1"/>
</dbReference>
<evidence type="ECO:0000256" key="16">
    <source>
        <dbReference type="ARBA" id="ARBA00023180"/>
    </source>
</evidence>
<comment type="function">
    <text evidence="19">Receptor for basic fibroblast growth factor.</text>
</comment>
<evidence type="ECO:0000256" key="3">
    <source>
        <dbReference type="ARBA" id="ARBA00022553"/>
    </source>
</evidence>
<dbReference type="PROSITE" id="PS50011">
    <property type="entry name" value="PROTEIN_KINASE_DOM"/>
    <property type="match status" value="1"/>
</dbReference>
<keyword evidence="16" id="KW-0325">Glycoprotein</keyword>
<keyword evidence="11 25" id="KW-1133">Transmembrane helix</keyword>
<feature type="binding site" evidence="22">
    <location>
        <position position="302"/>
    </location>
    <ligand>
        <name>Mg(2+)</name>
        <dbReference type="ChEBI" id="CHEBI:18420"/>
    </ligand>
</feature>
<dbReference type="FunFam" id="3.30.200.20:FF:000593">
    <property type="entry name" value="Predicted protein"/>
    <property type="match status" value="1"/>
</dbReference>
<evidence type="ECO:0000256" key="9">
    <source>
        <dbReference type="ARBA" id="ARBA00022777"/>
    </source>
</evidence>
<dbReference type="InterPro" id="IPR050122">
    <property type="entry name" value="RTK"/>
</dbReference>
<dbReference type="VEuPathDB" id="VectorBase:CQUJHB015093"/>
<evidence type="ECO:0000256" key="7">
    <source>
        <dbReference type="ARBA" id="ARBA00022737"/>
    </source>
</evidence>
<feature type="active site" description="Proton acceptor" evidence="20">
    <location>
        <position position="461"/>
    </location>
</feature>
<dbReference type="OrthoDB" id="7742632at2759"/>
<dbReference type="GO" id="GO:0004714">
    <property type="term" value="F:transmembrane receptor protein tyrosine kinase activity"/>
    <property type="evidence" value="ECO:0007669"/>
    <property type="project" value="UniProtKB-EC"/>
</dbReference>
<keyword evidence="13" id="KW-0829">Tyrosine-protein kinase</keyword>
<dbReference type="VEuPathDB" id="VectorBase:CQUJHB011026"/>
<dbReference type="SMART" id="SM00408">
    <property type="entry name" value="IGc2"/>
    <property type="match status" value="2"/>
</dbReference>
<evidence type="ECO:0000259" key="26">
    <source>
        <dbReference type="PROSITE" id="PS50011"/>
    </source>
</evidence>
<keyword evidence="12 25" id="KW-0472">Membrane</keyword>
<dbReference type="InterPro" id="IPR036179">
    <property type="entry name" value="Ig-like_dom_sf"/>
</dbReference>
<evidence type="ECO:0000256" key="4">
    <source>
        <dbReference type="ARBA" id="ARBA00022679"/>
    </source>
</evidence>
<evidence type="ECO:0000256" key="18">
    <source>
        <dbReference type="ARBA" id="ARBA00051243"/>
    </source>
</evidence>
<dbReference type="PROSITE" id="PS00107">
    <property type="entry name" value="PROTEIN_KINASE_ATP"/>
    <property type="match status" value="1"/>
</dbReference>
<dbReference type="KEGG" id="cqu:CpipJ_CPIJ018344"/>
<keyword evidence="10 21" id="KW-0067">ATP-binding</keyword>
<dbReference type="InterPro" id="IPR017441">
    <property type="entry name" value="Protein_kinase_ATP_BS"/>
</dbReference>
<dbReference type="EMBL" id="DS233040">
    <property type="protein sequence ID" value="EDS27681.1"/>
    <property type="molecule type" value="Genomic_DNA"/>
</dbReference>
<keyword evidence="22" id="KW-0479">Metal-binding</keyword>
<dbReference type="SMART" id="SM00409">
    <property type="entry name" value="IG"/>
    <property type="match status" value="2"/>
</dbReference>
<evidence type="ECO:0000256" key="5">
    <source>
        <dbReference type="ARBA" id="ARBA00022692"/>
    </source>
</evidence>
<evidence type="ECO:0000256" key="12">
    <source>
        <dbReference type="ARBA" id="ARBA00023136"/>
    </source>
</evidence>
<keyword evidence="17" id="KW-0393">Immunoglobulin domain</keyword>
<evidence type="ECO:0000256" key="19">
    <source>
        <dbReference type="ARBA" id="ARBA00056965"/>
    </source>
</evidence>
<evidence type="ECO:0000256" key="22">
    <source>
        <dbReference type="PIRSR" id="PIRSR000615-3"/>
    </source>
</evidence>
<feature type="binding site" evidence="21">
    <location>
        <begin position="332"/>
        <end position="339"/>
    </location>
    <ligand>
        <name>ATP</name>
        <dbReference type="ChEBI" id="CHEBI:30616"/>
    </ligand>
</feature>
<feature type="binding site" evidence="21 23">
    <location>
        <position position="359"/>
    </location>
    <ligand>
        <name>ATP</name>
        <dbReference type="ChEBI" id="CHEBI:30616"/>
    </ligand>
</feature>
<comment type="catalytic activity">
    <reaction evidence="18">
        <text>L-tyrosyl-[protein] + ATP = O-phospho-L-tyrosyl-[protein] + ADP + H(+)</text>
        <dbReference type="Rhea" id="RHEA:10596"/>
        <dbReference type="Rhea" id="RHEA-COMP:10136"/>
        <dbReference type="Rhea" id="RHEA-COMP:20101"/>
        <dbReference type="ChEBI" id="CHEBI:15378"/>
        <dbReference type="ChEBI" id="CHEBI:30616"/>
        <dbReference type="ChEBI" id="CHEBI:46858"/>
        <dbReference type="ChEBI" id="CHEBI:61978"/>
        <dbReference type="ChEBI" id="CHEBI:456216"/>
        <dbReference type="EC" id="2.7.10.1"/>
    </reaction>
</comment>
<evidence type="ECO:0000256" key="6">
    <source>
        <dbReference type="ARBA" id="ARBA00022729"/>
    </source>
</evidence>
<dbReference type="EC" id="2.7.10.1" evidence="2"/>
<dbReference type="FunFam" id="1.10.510.10:FF:000554">
    <property type="entry name" value="Predicted protein"/>
    <property type="match status" value="1"/>
</dbReference>
<evidence type="ECO:0000256" key="11">
    <source>
        <dbReference type="ARBA" id="ARBA00022989"/>
    </source>
</evidence>
<keyword evidence="5 25" id="KW-0812">Transmembrane</keyword>
<evidence type="ECO:0000256" key="8">
    <source>
        <dbReference type="ARBA" id="ARBA00022741"/>
    </source>
</evidence>
<dbReference type="Gene3D" id="1.10.510.10">
    <property type="entry name" value="Transferase(Phosphotransferase) domain 1"/>
    <property type="match status" value="1"/>
</dbReference>
<dbReference type="InterPro" id="IPR013783">
    <property type="entry name" value="Ig-like_fold"/>
</dbReference>
<keyword evidence="8 21" id="KW-0547">Nucleotide-binding</keyword>
<dbReference type="EnsemblMetazoa" id="CPIJ018344-RA">
    <property type="protein sequence ID" value="CPIJ018344-PA"/>
    <property type="gene ID" value="CPIJ018344"/>
</dbReference>
<proteinExistence type="predicted"/>
<feature type="domain" description="Ig-like" evidence="27">
    <location>
        <begin position="25"/>
        <end position="116"/>
    </location>
</feature>
<feature type="domain" description="Protein kinase" evidence="26">
    <location>
        <begin position="325"/>
        <end position="605"/>
    </location>
</feature>
<evidence type="ECO:0000256" key="24">
    <source>
        <dbReference type="SAM" id="MobiDB-lite"/>
    </source>
</evidence>
<evidence type="ECO:0000256" key="1">
    <source>
        <dbReference type="ARBA" id="ARBA00004167"/>
    </source>
</evidence>
<dbReference type="GO" id="GO:0043235">
    <property type="term" value="C:receptor complex"/>
    <property type="evidence" value="ECO:0007669"/>
    <property type="project" value="TreeGrafter"/>
</dbReference>
<dbReference type="PROSITE" id="PS50835">
    <property type="entry name" value="IG_LIKE"/>
    <property type="match status" value="1"/>
</dbReference>
<dbReference type="InterPro" id="IPR007110">
    <property type="entry name" value="Ig-like_dom"/>
</dbReference>
<dbReference type="AlphaFoldDB" id="B0XGL7"/>
<dbReference type="PROSITE" id="PS00109">
    <property type="entry name" value="PROTEIN_KINASE_TYR"/>
    <property type="match status" value="1"/>
</dbReference>
<comment type="subcellular location">
    <subcellularLocation>
        <location evidence="1">Membrane</location>
        <topology evidence="1">Single-pass membrane protein</topology>
    </subcellularLocation>
</comment>
<dbReference type="GO" id="GO:0007169">
    <property type="term" value="P:cell surface receptor protein tyrosine kinase signaling pathway"/>
    <property type="evidence" value="ECO:0007669"/>
    <property type="project" value="TreeGrafter"/>
</dbReference>
<dbReference type="eggNOG" id="KOG0200">
    <property type="taxonomic scope" value="Eukaryota"/>
</dbReference>
<dbReference type="SUPFAM" id="SSF56112">
    <property type="entry name" value="Protein kinase-like (PK-like)"/>
    <property type="match status" value="1"/>
</dbReference>
<dbReference type="PANTHER" id="PTHR24416">
    <property type="entry name" value="TYROSINE-PROTEIN KINASE RECEPTOR"/>
    <property type="match status" value="1"/>
</dbReference>
<dbReference type="Gene3D" id="3.30.200.20">
    <property type="entry name" value="Phosphorylase Kinase, domain 1"/>
    <property type="match status" value="1"/>
</dbReference>
<keyword evidence="15 28" id="KW-0675">Receptor</keyword>
<feature type="region of interest" description="Disordered" evidence="24">
    <location>
        <begin position="1"/>
        <end position="23"/>
    </location>
</feature>
<dbReference type="GO" id="GO:0046872">
    <property type="term" value="F:metal ion binding"/>
    <property type="evidence" value="ECO:0007669"/>
    <property type="project" value="UniProtKB-KW"/>
</dbReference>
<dbReference type="GO" id="GO:0030154">
    <property type="term" value="P:cell differentiation"/>
    <property type="evidence" value="ECO:0007669"/>
    <property type="project" value="UniProtKB-ARBA"/>
</dbReference>
<evidence type="ECO:0000256" key="17">
    <source>
        <dbReference type="ARBA" id="ARBA00023319"/>
    </source>
</evidence>
<protein>
    <recommendedName>
        <fullName evidence="2">receptor protein-tyrosine kinase</fullName>
        <ecNumber evidence="2">2.7.10.1</ecNumber>
    </recommendedName>
</protein>
<sequence>SGNGYTKSYEDTEGEESASYSEPHPSLFRTRAKRIIVVEVVKKGQYIVLPCDVDGNPKPNKFTWRKNGKTISKNNTYNIYEGSSLKITKLMVSDSADYTCKACNSLGCTDSTVTLRAFFKMMDYAMHNMSALVNSTATLHCYLQIQPNDNFSYKLFKGKFAEMKHLMDFSGTTDLLKTQRILTIEHVKLEDAGWYTCVAAKYHLDNIYEVIGHKSGYLHVVTKFESSYSVLIITVSVALVAIATCALLVIFGRRRVQSNNKYYPRWIKKITVTRNEENSDIEEFQIPIVTIHRSMIIENNLYKSASESEYEYPTDWEWEVQRCRISLGKLLGEGAFGQVVLAEAFGFLKGDKTVPVAVKMLKESHSDDDVENLVCELEIMKMVGRHPNVINLLGCCTNDGPLYVIMEHAIHGSLKGFLLEHILESDGSEKKIITVQQLVSFASQIASGMVYLSSIKCVHRDLAARNILVAEGLVMKISDFGLARDVHHQEYYRKLTAGRMPIRWMAPESLEFLFFDSKTDVWSYGVMLWEIMTLGGQPYQFLPARENLLRYLKQGHRLEQPRFCPDKVYRVMNQCWQSNPEQRSSFIEIGEQLKTCLDEAPHEKLNLNHD</sequence>